<name>A0A0F8Y4H5_9ZZZZ</name>
<dbReference type="Pfam" id="PF13403">
    <property type="entry name" value="Hint_2"/>
    <property type="match status" value="1"/>
</dbReference>
<gene>
    <name evidence="3" type="ORF">LCGC14_2943340</name>
</gene>
<dbReference type="Gene3D" id="2.170.16.10">
    <property type="entry name" value="Hedgehog/Intein (Hint) domain"/>
    <property type="match status" value="1"/>
</dbReference>
<dbReference type="InterPro" id="IPR003587">
    <property type="entry name" value="Hint_dom_N"/>
</dbReference>
<protein>
    <recommendedName>
        <fullName evidence="2">Hint domain-containing protein</fullName>
    </recommendedName>
</protein>
<accession>A0A0F8Y4H5</accession>
<evidence type="ECO:0000259" key="2">
    <source>
        <dbReference type="SMART" id="SM00306"/>
    </source>
</evidence>
<feature type="non-terminal residue" evidence="3">
    <location>
        <position position="1"/>
    </location>
</feature>
<dbReference type="Pfam" id="PF00353">
    <property type="entry name" value="HemolysinCabind"/>
    <property type="match status" value="2"/>
</dbReference>
<dbReference type="SMART" id="SM00306">
    <property type="entry name" value="HintN"/>
    <property type="match status" value="1"/>
</dbReference>
<dbReference type="SUPFAM" id="SSF51120">
    <property type="entry name" value="beta-Roll"/>
    <property type="match status" value="1"/>
</dbReference>
<dbReference type="PROSITE" id="PS50817">
    <property type="entry name" value="INTEIN_N_TER"/>
    <property type="match status" value="1"/>
</dbReference>
<dbReference type="EMBL" id="LAZR01059099">
    <property type="protein sequence ID" value="KKK68510.1"/>
    <property type="molecule type" value="Genomic_DNA"/>
</dbReference>
<feature type="domain" description="Hint" evidence="2">
    <location>
        <begin position="137"/>
        <end position="253"/>
    </location>
</feature>
<comment type="caution">
    <text evidence="3">The sequence shown here is derived from an EMBL/GenBank/DDBJ whole genome shotgun (WGS) entry which is preliminary data.</text>
</comment>
<dbReference type="PRINTS" id="PR00313">
    <property type="entry name" value="CABNDNGRPT"/>
</dbReference>
<dbReference type="SUPFAM" id="SSF51294">
    <property type="entry name" value="Hedgehog/intein (Hint) domain"/>
    <property type="match status" value="1"/>
</dbReference>
<dbReference type="InterPro" id="IPR006141">
    <property type="entry name" value="Intein_N"/>
</dbReference>
<dbReference type="InterPro" id="IPR036844">
    <property type="entry name" value="Hint_dom_sf"/>
</dbReference>
<evidence type="ECO:0000313" key="3">
    <source>
        <dbReference type="EMBL" id="KKK68510.1"/>
    </source>
</evidence>
<proteinExistence type="predicted"/>
<dbReference type="Gene3D" id="2.150.10.10">
    <property type="entry name" value="Serralysin-like metalloprotease, C-terminal"/>
    <property type="match status" value="1"/>
</dbReference>
<evidence type="ECO:0000256" key="1">
    <source>
        <dbReference type="SAM" id="MobiDB-lite"/>
    </source>
</evidence>
<organism evidence="3">
    <name type="scientific">marine sediment metagenome</name>
    <dbReference type="NCBI Taxonomy" id="412755"/>
    <lineage>
        <taxon>unclassified sequences</taxon>
        <taxon>metagenomes</taxon>
        <taxon>ecological metagenomes</taxon>
    </lineage>
</organism>
<dbReference type="InterPro" id="IPR001343">
    <property type="entry name" value="Hemolysn_Ca-bd"/>
</dbReference>
<feature type="region of interest" description="Disordered" evidence="1">
    <location>
        <begin position="1"/>
        <end position="53"/>
    </location>
</feature>
<sequence>AGEGDRVRLDVENISGGNGSDTLIGDIDDNTLDGGPGDDSLVGGPGNDTLNGADDADTFTGLNAGDVVFGGAGFTPGVSTDFDTLDLTGSVSTGGGYRLEDVRTDSDGNGIDGTVVYTNSDGDETGRLTFENIEKIIPCFTPGTLIATPRGERLVEELREGDRIITRDNGIQEIRWVGEKRLSFTELTRQPHLQPVLIRKGALGHGLPERDMLVSPNHRMLVANDKTSLYFEEREVLVAAKHMVNGDGIQSVEALGVSYIHFMFDQHEVVLSDGAWTESFQPGDYTLNGIDEEQREEILGLFPELENHAGIEGYQSARRTLKRHEACLLVE</sequence>
<dbReference type="GO" id="GO:0005509">
    <property type="term" value="F:calcium ion binding"/>
    <property type="evidence" value="ECO:0007669"/>
    <property type="project" value="InterPro"/>
</dbReference>
<dbReference type="InterPro" id="IPR028992">
    <property type="entry name" value="Hedgehog/Intein_dom"/>
</dbReference>
<feature type="compositionally biased region" description="Basic and acidic residues" evidence="1">
    <location>
        <begin position="1"/>
        <end position="11"/>
    </location>
</feature>
<dbReference type="InterPro" id="IPR011049">
    <property type="entry name" value="Serralysin-like_metalloprot_C"/>
</dbReference>
<dbReference type="AlphaFoldDB" id="A0A0F8Y4H5"/>
<reference evidence="3" key="1">
    <citation type="journal article" date="2015" name="Nature">
        <title>Complex archaea that bridge the gap between prokaryotes and eukaryotes.</title>
        <authorList>
            <person name="Spang A."/>
            <person name="Saw J.H."/>
            <person name="Jorgensen S.L."/>
            <person name="Zaremba-Niedzwiedzka K."/>
            <person name="Martijn J."/>
            <person name="Lind A.E."/>
            <person name="van Eijk R."/>
            <person name="Schleper C."/>
            <person name="Guy L."/>
            <person name="Ettema T.J."/>
        </authorList>
    </citation>
    <scope>NUCLEOTIDE SEQUENCE</scope>
</reference>
<dbReference type="GO" id="GO:0016539">
    <property type="term" value="P:intein-mediated protein splicing"/>
    <property type="evidence" value="ECO:0007669"/>
    <property type="project" value="InterPro"/>
</dbReference>